<accession>A0ABV2AEU0</accession>
<sequence length="502" mass="54676">MAQTLSSALSWWAKETPDSRALVIGDDFVSYSELDAWASQVAVSLIERGVRHGDRVGTIGGTTLAHCALMLGTIRAGAIVSPLSTRLTPREVIEFYERTCPKCVFVDPDQAERHAQIEEVAGPRIAMETILALRGRRAVEQTWDCAPDDAVGIIATSGSTARPKGVVLTHRSMLSYAMEFAIEEPFSGPGSRALALSPLSTSAGFVQLMEFIALGATLRFESVFDPQRALKLLVSERINMFQGVPLFFERIAACPDFEHADLSALTYTSVGGAPVPRKLLDVWMKKGCLLRQIYGQTEAGGAISIMTKADAAKYPEKAGRGGMFTEIRIIDDNGKFLGPNQPGQIVIRGPSVMQGYWGDPENTAKTLVDGWLRTGDLGSIDEHGYLTFIDRLKDIIISGGLNISAAEVERVVAEFPGVHEVAVIGAKDEKFGETPLAVVHAELSLDIPALIDHCNRYLADYKVPRYVEIEAEPLPRLATGKLAKPAIREKYLPKLASLKRVR</sequence>
<comment type="caution">
    <text evidence="3">The sequence shown here is derived from an EMBL/GenBank/DDBJ whole genome shotgun (WGS) entry which is preliminary data.</text>
</comment>
<reference evidence="3 4" key="1">
    <citation type="submission" date="2024-06" db="EMBL/GenBank/DDBJ databases">
        <authorList>
            <person name="Li Z."/>
            <person name="Jiang Y."/>
        </authorList>
    </citation>
    <scope>NUCLEOTIDE SEQUENCE [LARGE SCALE GENOMIC DNA]</scope>
    <source>
        <strain evidence="3 4">HSW-8</strain>
    </source>
</reference>
<dbReference type="EMBL" id="JBEPIJ010000028">
    <property type="protein sequence ID" value="MES0875335.1"/>
    <property type="molecule type" value="Genomic_DNA"/>
</dbReference>
<name>A0ABV2AEU0_9GAMM</name>
<dbReference type="Gene3D" id="3.30.300.30">
    <property type="match status" value="1"/>
</dbReference>
<evidence type="ECO:0000259" key="2">
    <source>
        <dbReference type="Pfam" id="PF13193"/>
    </source>
</evidence>
<keyword evidence="4" id="KW-1185">Reference proteome</keyword>
<dbReference type="InterPro" id="IPR042099">
    <property type="entry name" value="ANL_N_sf"/>
</dbReference>
<dbReference type="SUPFAM" id="SSF56801">
    <property type="entry name" value="Acetyl-CoA synthetase-like"/>
    <property type="match status" value="1"/>
</dbReference>
<dbReference type="RefSeq" id="WP_352890875.1">
    <property type="nucleotide sequence ID" value="NZ_JBEPIJ010000028.1"/>
</dbReference>
<feature type="domain" description="AMP-dependent synthetase/ligase" evidence="1">
    <location>
        <begin position="10"/>
        <end position="357"/>
    </location>
</feature>
<dbReference type="InterPro" id="IPR050237">
    <property type="entry name" value="ATP-dep_AMP-bd_enzyme"/>
</dbReference>
<dbReference type="InterPro" id="IPR045851">
    <property type="entry name" value="AMP-bd_C_sf"/>
</dbReference>
<feature type="domain" description="AMP-binding enzyme C-terminal" evidence="2">
    <location>
        <begin position="407"/>
        <end position="481"/>
    </location>
</feature>
<dbReference type="Pfam" id="PF13193">
    <property type="entry name" value="AMP-binding_C"/>
    <property type="match status" value="1"/>
</dbReference>
<dbReference type="Gene3D" id="3.40.50.12780">
    <property type="entry name" value="N-terminal domain of ligase-like"/>
    <property type="match status" value="1"/>
</dbReference>
<dbReference type="PANTHER" id="PTHR43767">
    <property type="entry name" value="LONG-CHAIN-FATTY-ACID--COA LIGASE"/>
    <property type="match status" value="1"/>
</dbReference>
<dbReference type="Proteomes" id="UP001465331">
    <property type="component" value="Unassembled WGS sequence"/>
</dbReference>
<dbReference type="Pfam" id="PF00501">
    <property type="entry name" value="AMP-binding"/>
    <property type="match status" value="1"/>
</dbReference>
<proteinExistence type="predicted"/>
<evidence type="ECO:0000259" key="1">
    <source>
        <dbReference type="Pfam" id="PF00501"/>
    </source>
</evidence>
<dbReference type="PANTHER" id="PTHR43767:SF1">
    <property type="entry name" value="NONRIBOSOMAL PEPTIDE SYNTHASE PES1 (EUROFUNG)-RELATED"/>
    <property type="match status" value="1"/>
</dbReference>
<gene>
    <name evidence="3" type="ORF">ABSH63_15150</name>
</gene>
<evidence type="ECO:0000313" key="4">
    <source>
        <dbReference type="Proteomes" id="UP001465331"/>
    </source>
</evidence>
<protein>
    <submittedName>
        <fullName evidence="3">AMP-binding protein</fullName>
    </submittedName>
</protein>
<dbReference type="InterPro" id="IPR025110">
    <property type="entry name" value="AMP-bd_C"/>
</dbReference>
<dbReference type="InterPro" id="IPR000873">
    <property type="entry name" value="AMP-dep_synth/lig_dom"/>
</dbReference>
<evidence type="ECO:0000313" key="3">
    <source>
        <dbReference type="EMBL" id="MES0875335.1"/>
    </source>
</evidence>
<organism evidence="3 4">
    <name type="scientific">Sinimarinibacterium thermocellulolyticum</name>
    <dbReference type="NCBI Taxonomy" id="3170016"/>
    <lineage>
        <taxon>Bacteria</taxon>
        <taxon>Pseudomonadati</taxon>
        <taxon>Pseudomonadota</taxon>
        <taxon>Gammaproteobacteria</taxon>
        <taxon>Nevskiales</taxon>
        <taxon>Nevskiaceae</taxon>
        <taxon>Sinimarinibacterium</taxon>
    </lineage>
</organism>